<gene>
    <name evidence="2" type="ORF">UPYG_G00238650</name>
</gene>
<feature type="non-terminal residue" evidence="2">
    <location>
        <position position="305"/>
    </location>
</feature>
<dbReference type="InterPro" id="IPR050164">
    <property type="entry name" value="Peptidase_C19"/>
</dbReference>
<dbReference type="PROSITE" id="PS00972">
    <property type="entry name" value="USP_1"/>
    <property type="match status" value="1"/>
</dbReference>
<proteinExistence type="predicted"/>
<dbReference type="PROSITE" id="PS00973">
    <property type="entry name" value="USP_2"/>
    <property type="match status" value="1"/>
</dbReference>
<organism evidence="2 3">
    <name type="scientific">Umbra pygmaea</name>
    <name type="common">Eastern mudminnow</name>
    <dbReference type="NCBI Taxonomy" id="75934"/>
    <lineage>
        <taxon>Eukaryota</taxon>
        <taxon>Metazoa</taxon>
        <taxon>Chordata</taxon>
        <taxon>Craniata</taxon>
        <taxon>Vertebrata</taxon>
        <taxon>Euteleostomi</taxon>
        <taxon>Actinopterygii</taxon>
        <taxon>Neopterygii</taxon>
        <taxon>Teleostei</taxon>
        <taxon>Protacanthopterygii</taxon>
        <taxon>Esociformes</taxon>
        <taxon>Umbridae</taxon>
        <taxon>Umbra</taxon>
    </lineage>
</organism>
<dbReference type="PANTHER" id="PTHR24006">
    <property type="entry name" value="UBIQUITIN CARBOXYL-TERMINAL HYDROLASE"/>
    <property type="match status" value="1"/>
</dbReference>
<dbReference type="InterPro" id="IPR038765">
    <property type="entry name" value="Papain-like_cys_pep_sf"/>
</dbReference>
<keyword evidence="3" id="KW-1185">Reference proteome</keyword>
<comment type="caution">
    <text evidence="2">The sequence shown here is derived from an EMBL/GenBank/DDBJ whole genome shotgun (WGS) entry which is preliminary data.</text>
</comment>
<evidence type="ECO:0000313" key="3">
    <source>
        <dbReference type="Proteomes" id="UP001557470"/>
    </source>
</evidence>
<dbReference type="InterPro" id="IPR001394">
    <property type="entry name" value="Peptidase_C19_UCH"/>
</dbReference>
<reference evidence="2 3" key="1">
    <citation type="submission" date="2024-06" db="EMBL/GenBank/DDBJ databases">
        <authorList>
            <person name="Pan Q."/>
            <person name="Wen M."/>
            <person name="Jouanno E."/>
            <person name="Zahm M."/>
            <person name="Klopp C."/>
            <person name="Cabau C."/>
            <person name="Louis A."/>
            <person name="Berthelot C."/>
            <person name="Parey E."/>
            <person name="Roest Crollius H."/>
            <person name="Montfort J."/>
            <person name="Robinson-Rechavi M."/>
            <person name="Bouchez O."/>
            <person name="Lampietro C."/>
            <person name="Lopez Roques C."/>
            <person name="Donnadieu C."/>
            <person name="Postlethwait J."/>
            <person name="Bobe J."/>
            <person name="Verreycken H."/>
            <person name="Guiguen Y."/>
        </authorList>
    </citation>
    <scope>NUCLEOTIDE SEQUENCE [LARGE SCALE GENOMIC DNA]</scope>
    <source>
        <strain evidence="2">Up_M1</strain>
        <tissue evidence="2">Testis</tissue>
    </source>
</reference>
<protein>
    <recommendedName>
        <fullName evidence="1">USP domain-containing protein</fullName>
    </recommendedName>
</protein>
<dbReference type="Pfam" id="PF00443">
    <property type="entry name" value="UCH"/>
    <property type="match status" value="1"/>
</dbReference>
<dbReference type="InterPro" id="IPR028889">
    <property type="entry name" value="USP"/>
</dbReference>
<name>A0ABD0WEU4_UMBPY</name>
<dbReference type="PANTHER" id="PTHR24006:SF899">
    <property type="entry name" value="UBIQUITIN CARBOXYL-TERMINAL HYDROLASE"/>
    <property type="match status" value="1"/>
</dbReference>
<dbReference type="PROSITE" id="PS50235">
    <property type="entry name" value="USP_3"/>
    <property type="match status" value="1"/>
</dbReference>
<dbReference type="EMBL" id="JAGEUA010000007">
    <property type="protein sequence ID" value="KAL0970200.1"/>
    <property type="molecule type" value="Genomic_DNA"/>
</dbReference>
<feature type="domain" description="USP" evidence="1">
    <location>
        <begin position="52"/>
        <end position="305"/>
    </location>
</feature>
<accession>A0ABD0WEU4</accession>
<dbReference type="InterPro" id="IPR018200">
    <property type="entry name" value="USP_CS"/>
</dbReference>
<dbReference type="AlphaFoldDB" id="A0ABD0WEU4"/>
<evidence type="ECO:0000259" key="1">
    <source>
        <dbReference type="PROSITE" id="PS50235"/>
    </source>
</evidence>
<sequence length="305" mass="35473">MSPAIFSIVHIDGLISNSTLKPSRILIIMSKRNYSYMTDNSKENVTTDNKLHGLYNQGSTCYLNSVLQVFFMTKDFREAVESQNQVNEHQNQVNEQTTLDLQLKYLFNNLKEGRAHTKEITSKLGIQKVDLYMQRDAAEYFEKILGMVSLDVSKIFQGQLRHTVTCSEFNHINNNEEGPFWTLPLSMGNDNYYTVMDGFHNFFKTSTVSGDNQMYCDQCEKKTDAEFACELVQPPEILTLLLKRFEFDYYSMSYVKIESWVDVPHKLQTKYCTYELYAVVDHVGSLRGGHYTATIKSYEDHNWYR</sequence>
<dbReference type="Proteomes" id="UP001557470">
    <property type="component" value="Unassembled WGS sequence"/>
</dbReference>
<evidence type="ECO:0000313" key="2">
    <source>
        <dbReference type="EMBL" id="KAL0970200.1"/>
    </source>
</evidence>
<dbReference type="Gene3D" id="3.90.70.10">
    <property type="entry name" value="Cysteine proteinases"/>
    <property type="match status" value="1"/>
</dbReference>
<dbReference type="SUPFAM" id="SSF54001">
    <property type="entry name" value="Cysteine proteinases"/>
    <property type="match status" value="1"/>
</dbReference>